<sequence>MNERYSRQQLFAPIGKEGQQRISTKHVLIVGAGALGTGSAEALVRAGIGQLTLIDRDYVEWSNLQRQQLYSEEDAKQRLPKAIAAKQRLERINSDVSIQAIIGDANAEELERIASELKPDVIIDATDNFETRMTINDVSCKYRIPWIYGACVGSYGLSYTFLPGETPCFQCLLETLPAGGPTCDTAGIISPAVQMVVAYQVAEALKLLVGDKSSLRRKLVSFDVWNNQYAAIRVDQVKKSHCPSCGQHPTYPYLSYEMQTKTAVLCGRDSVQIRPATKRNYDLQELAQLFLRQGLVAEANPYLLSVSLGDYRFVIFQDGRALIHGTKDIQTAKTIYYRYLG</sequence>
<evidence type="ECO:0000313" key="5">
    <source>
        <dbReference type="Proteomes" id="UP001213979"/>
    </source>
</evidence>
<dbReference type="SUPFAM" id="SSF69572">
    <property type="entry name" value="Activating enzymes of the ubiquitin-like proteins"/>
    <property type="match status" value="1"/>
</dbReference>
<keyword evidence="5" id="KW-1185">Reference proteome</keyword>
<dbReference type="InterPro" id="IPR035985">
    <property type="entry name" value="Ubiquitin-activating_enz"/>
</dbReference>
<dbReference type="Proteomes" id="UP001213979">
    <property type="component" value="Unassembled WGS sequence"/>
</dbReference>
<evidence type="ECO:0000313" key="6">
    <source>
        <dbReference type="Proteomes" id="UP001339962"/>
    </source>
</evidence>
<proteinExistence type="inferred from homology"/>
<dbReference type="FunFam" id="3.40.50.720:FF:000080">
    <property type="entry name" value="Thiazole biosynthesis adenylyltransferase ThiF"/>
    <property type="match status" value="1"/>
</dbReference>
<evidence type="ECO:0000256" key="1">
    <source>
        <dbReference type="ARBA" id="ARBA00009919"/>
    </source>
</evidence>
<evidence type="ECO:0000259" key="2">
    <source>
        <dbReference type="Pfam" id="PF00899"/>
    </source>
</evidence>
<comment type="caution">
    <text evidence="4">The sequence shown here is derived from an EMBL/GenBank/DDBJ whole genome shotgun (WGS) entry which is preliminary data.</text>
</comment>
<feature type="domain" description="THIF-type NAD/FAD binding fold" evidence="2">
    <location>
        <begin position="5"/>
        <end position="243"/>
    </location>
</feature>
<dbReference type="AlphaFoldDB" id="A0ABD5IWJ3"/>
<comment type="similarity">
    <text evidence="1">Belongs to the HesA/MoeB/ThiF family.</text>
</comment>
<keyword evidence="4" id="KW-0808">Transferase</keyword>
<dbReference type="InterPro" id="IPR045886">
    <property type="entry name" value="ThiF/MoeB/HesA"/>
</dbReference>
<accession>A0ABD5IWJ3</accession>
<dbReference type="GO" id="GO:0016779">
    <property type="term" value="F:nucleotidyltransferase activity"/>
    <property type="evidence" value="ECO:0007669"/>
    <property type="project" value="UniProtKB-KW"/>
</dbReference>
<reference evidence="3 5" key="1">
    <citation type="submission" date="2023-01" db="EMBL/GenBank/DDBJ databases">
        <title>Genome-based reclassification of Anoxybacillus geothermalis as a later heterotypic synonym of Anoxybacillus rupiensis.</title>
        <authorList>
            <person name="Inan Bektas K."/>
            <person name="Canakci S."/>
            <person name="Belduz A.A."/>
            <person name="Guler H.H."/>
        </authorList>
    </citation>
    <scope>NUCLEOTIDE SEQUENCE [LARGE SCALE GENOMIC DNA]</scope>
    <source>
        <strain evidence="3 5">DSM 17127</strain>
    </source>
</reference>
<dbReference type="NCBIfam" id="NF009123">
    <property type="entry name" value="PRK12475.1"/>
    <property type="match status" value="1"/>
</dbReference>
<keyword evidence="4" id="KW-0548">Nucleotidyltransferase</keyword>
<dbReference type="RefSeq" id="WP_066148031.1">
    <property type="nucleotide sequence ID" value="NZ_JACIDF010000004.1"/>
</dbReference>
<dbReference type="InterPro" id="IPR000594">
    <property type="entry name" value="ThiF_NAD_FAD-bd"/>
</dbReference>
<dbReference type="Proteomes" id="UP001339962">
    <property type="component" value="Unassembled WGS sequence"/>
</dbReference>
<protein>
    <submittedName>
        <fullName evidence="4">Thiazole biosynthesis adenylyltransferase ThiF</fullName>
    </submittedName>
</protein>
<evidence type="ECO:0000313" key="4">
    <source>
        <dbReference type="EMBL" id="MED5052179.1"/>
    </source>
</evidence>
<dbReference type="CDD" id="cd00757">
    <property type="entry name" value="ThiF_MoeB_HesA_family"/>
    <property type="match status" value="1"/>
</dbReference>
<dbReference type="EMBL" id="JARTLI010000017">
    <property type="protein sequence ID" value="MED5052179.1"/>
    <property type="molecule type" value="Genomic_DNA"/>
</dbReference>
<reference evidence="4 6" key="2">
    <citation type="submission" date="2023-03" db="EMBL/GenBank/DDBJ databases">
        <title>Bacillus Genome Sequencing.</title>
        <authorList>
            <person name="Dunlap C."/>
        </authorList>
    </citation>
    <scope>NUCLEOTIDE SEQUENCE [LARGE SCALE GENOMIC DNA]</scope>
    <source>
        <strain evidence="4 6">NRS-38</strain>
    </source>
</reference>
<organism evidence="4 6">
    <name type="scientific">Anoxybacteroides rupiense</name>
    <dbReference type="NCBI Taxonomy" id="311460"/>
    <lineage>
        <taxon>Bacteria</taxon>
        <taxon>Bacillati</taxon>
        <taxon>Bacillota</taxon>
        <taxon>Bacilli</taxon>
        <taxon>Bacillales</taxon>
        <taxon>Anoxybacillaceae</taxon>
        <taxon>Anoxybacteroides</taxon>
    </lineage>
</organism>
<dbReference type="PANTHER" id="PTHR10953:SF102">
    <property type="entry name" value="ADENYLYLTRANSFERASE AND SULFURTRANSFERASE MOCS3"/>
    <property type="match status" value="1"/>
</dbReference>
<evidence type="ECO:0000313" key="3">
    <source>
        <dbReference type="EMBL" id="MDE8564199.1"/>
    </source>
</evidence>
<dbReference type="PANTHER" id="PTHR10953">
    <property type="entry name" value="UBIQUITIN-ACTIVATING ENZYME E1"/>
    <property type="match status" value="1"/>
</dbReference>
<name>A0ABD5IWJ3_9BACL</name>
<dbReference type="EMBL" id="JAQOTG010000008">
    <property type="protein sequence ID" value="MDE8564199.1"/>
    <property type="molecule type" value="Genomic_DNA"/>
</dbReference>
<dbReference type="Pfam" id="PF00899">
    <property type="entry name" value="ThiF"/>
    <property type="match status" value="1"/>
</dbReference>
<dbReference type="Gene3D" id="3.40.50.720">
    <property type="entry name" value="NAD(P)-binding Rossmann-like Domain"/>
    <property type="match status" value="1"/>
</dbReference>
<gene>
    <name evidence="4" type="ORF">P9850_09975</name>
    <name evidence="3" type="ORF">PNH38_09885</name>
</gene>